<keyword evidence="3" id="KW-1185">Reference proteome</keyword>
<sequence length="155" mass="17221">YTLCRMLVHVPCVCTHFSAYLTLPLVLVFCFRLQVVIHDGVIREKPTTPEEARKFIQGYSQSHAATIGSVLVTNVKTGTRREGWDKSEVYFHKIPNEVVESLIEEGNVFYVAGGLLVEHPLTSPLVEAIVGTIDSVMGLPKALTEQLIKDSLQEP</sequence>
<dbReference type="EnsemblPlants" id="AET4Gv20592100.6">
    <property type="protein sequence ID" value="AET4Gv20592100.6"/>
    <property type="gene ID" value="AET4Gv20592100"/>
</dbReference>
<dbReference type="GO" id="GO:0047429">
    <property type="term" value="F:nucleoside triphosphate diphosphatase activity"/>
    <property type="evidence" value="ECO:0007669"/>
    <property type="project" value="InterPro"/>
</dbReference>
<dbReference type="InterPro" id="IPR003697">
    <property type="entry name" value="Maf-like"/>
</dbReference>
<dbReference type="SUPFAM" id="SSF52972">
    <property type="entry name" value="ITPase-like"/>
    <property type="match status" value="1"/>
</dbReference>
<dbReference type="Gene3D" id="3.90.950.10">
    <property type="match status" value="1"/>
</dbReference>
<evidence type="ECO:0008006" key="4">
    <source>
        <dbReference type="Google" id="ProtNLM"/>
    </source>
</evidence>
<protein>
    <recommendedName>
        <fullName evidence="4">Maf-like protein</fullName>
    </recommendedName>
</protein>
<proteinExistence type="predicted"/>
<keyword evidence="1" id="KW-0378">Hydrolase</keyword>
<reference evidence="3" key="1">
    <citation type="journal article" date="2014" name="Science">
        <title>Ancient hybridizations among the ancestral genomes of bread wheat.</title>
        <authorList>
            <consortium name="International Wheat Genome Sequencing Consortium,"/>
            <person name="Marcussen T."/>
            <person name="Sandve S.R."/>
            <person name="Heier L."/>
            <person name="Spannagl M."/>
            <person name="Pfeifer M."/>
            <person name="Jakobsen K.S."/>
            <person name="Wulff B.B."/>
            <person name="Steuernagel B."/>
            <person name="Mayer K.F."/>
            <person name="Olsen O.A."/>
        </authorList>
    </citation>
    <scope>NUCLEOTIDE SEQUENCE [LARGE SCALE GENOMIC DNA]</scope>
    <source>
        <strain evidence="3">cv. AL8/78</strain>
    </source>
</reference>
<accession>A0A453IKI0</accession>
<dbReference type="InterPro" id="IPR029001">
    <property type="entry name" value="ITPase-like_fam"/>
</dbReference>
<evidence type="ECO:0000313" key="3">
    <source>
        <dbReference type="Proteomes" id="UP000015105"/>
    </source>
</evidence>
<dbReference type="Proteomes" id="UP000015105">
    <property type="component" value="Chromosome 4D"/>
</dbReference>
<dbReference type="PANTHER" id="PTHR43213">
    <property type="entry name" value="BIFUNCTIONAL DTTP/UTP PYROPHOSPHATASE/METHYLTRANSFERASE PROTEIN-RELATED"/>
    <property type="match status" value="1"/>
</dbReference>
<dbReference type="Pfam" id="PF02545">
    <property type="entry name" value="Maf"/>
    <property type="match status" value="1"/>
</dbReference>
<dbReference type="FunFam" id="3.90.950.10:FF:000032">
    <property type="entry name" value="Maf-like protein"/>
    <property type="match status" value="1"/>
</dbReference>
<evidence type="ECO:0000313" key="2">
    <source>
        <dbReference type="EnsemblPlants" id="AET4Gv20592100.6"/>
    </source>
</evidence>
<reference evidence="3" key="2">
    <citation type="journal article" date="2017" name="Nat. Plants">
        <title>The Aegilops tauschii genome reveals multiple impacts of transposons.</title>
        <authorList>
            <person name="Zhao G."/>
            <person name="Zou C."/>
            <person name="Li K."/>
            <person name="Wang K."/>
            <person name="Li T."/>
            <person name="Gao L."/>
            <person name="Zhang X."/>
            <person name="Wang H."/>
            <person name="Yang Z."/>
            <person name="Liu X."/>
            <person name="Jiang W."/>
            <person name="Mao L."/>
            <person name="Kong X."/>
            <person name="Jiao Y."/>
            <person name="Jia J."/>
        </authorList>
    </citation>
    <scope>NUCLEOTIDE SEQUENCE [LARGE SCALE GENOMIC DNA]</scope>
    <source>
        <strain evidence="3">cv. AL8/78</strain>
    </source>
</reference>
<reference evidence="2" key="3">
    <citation type="journal article" date="2017" name="Nature">
        <title>Genome sequence of the progenitor of the wheat D genome Aegilops tauschii.</title>
        <authorList>
            <person name="Luo M.C."/>
            <person name="Gu Y.Q."/>
            <person name="Puiu D."/>
            <person name="Wang H."/>
            <person name="Twardziok S.O."/>
            <person name="Deal K.R."/>
            <person name="Huo N."/>
            <person name="Zhu T."/>
            <person name="Wang L."/>
            <person name="Wang Y."/>
            <person name="McGuire P.E."/>
            <person name="Liu S."/>
            <person name="Long H."/>
            <person name="Ramasamy R.K."/>
            <person name="Rodriguez J.C."/>
            <person name="Van S.L."/>
            <person name="Yuan L."/>
            <person name="Wang Z."/>
            <person name="Xia Z."/>
            <person name="Xiao L."/>
            <person name="Anderson O.D."/>
            <person name="Ouyang S."/>
            <person name="Liang Y."/>
            <person name="Zimin A.V."/>
            <person name="Pertea G."/>
            <person name="Qi P."/>
            <person name="Bennetzen J.L."/>
            <person name="Dai X."/>
            <person name="Dawson M.W."/>
            <person name="Muller H.G."/>
            <person name="Kugler K."/>
            <person name="Rivarola-Duarte L."/>
            <person name="Spannagl M."/>
            <person name="Mayer K.F.X."/>
            <person name="Lu F.H."/>
            <person name="Bevan M.W."/>
            <person name="Leroy P."/>
            <person name="Li P."/>
            <person name="You F.M."/>
            <person name="Sun Q."/>
            <person name="Liu Z."/>
            <person name="Lyons E."/>
            <person name="Wicker T."/>
            <person name="Salzberg S.L."/>
            <person name="Devos K.M."/>
            <person name="Dvorak J."/>
        </authorList>
    </citation>
    <scope>NUCLEOTIDE SEQUENCE [LARGE SCALE GENOMIC DNA]</scope>
    <source>
        <strain evidence="2">cv. AL8/78</strain>
    </source>
</reference>
<evidence type="ECO:0000256" key="1">
    <source>
        <dbReference type="ARBA" id="ARBA00022801"/>
    </source>
</evidence>
<name>A0A453IKI0_AEGTS</name>
<reference evidence="2" key="5">
    <citation type="journal article" date="2021" name="G3 (Bethesda)">
        <title>Aegilops tauschii genome assembly Aet v5.0 features greater sequence contiguity and improved annotation.</title>
        <authorList>
            <person name="Wang L."/>
            <person name="Zhu T."/>
            <person name="Rodriguez J.C."/>
            <person name="Deal K.R."/>
            <person name="Dubcovsky J."/>
            <person name="McGuire P.E."/>
            <person name="Lux T."/>
            <person name="Spannagl M."/>
            <person name="Mayer K.F.X."/>
            <person name="Baldrich P."/>
            <person name="Meyers B.C."/>
            <person name="Huo N."/>
            <person name="Gu Y.Q."/>
            <person name="Zhou H."/>
            <person name="Devos K.M."/>
            <person name="Bennetzen J.L."/>
            <person name="Unver T."/>
            <person name="Budak H."/>
            <person name="Gulick P.J."/>
            <person name="Galiba G."/>
            <person name="Kalapos B."/>
            <person name="Nelson D.R."/>
            <person name="Li P."/>
            <person name="You F.M."/>
            <person name="Luo M.C."/>
            <person name="Dvorak J."/>
        </authorList>
    </citation>
    <scope>NUCLEOTIDE SEQUENCE [LARGE SCALE GENOMIC DNA]</scope>
    <source>
        <strain evidence="2">cv. AL8/78</strain>
    </source>
</reference>
<dbReference type="Gramene" id="AET4Gv20592100.6">
    <property type="protein sequence ID" value="AET4Gv20592100.6"/>
    <property type="gene ID" value="AET4Gv20592100"/>
</dbReference>
<reference evidence="2" key="4">
    <citation type="submission" date="2019-03" db="UniProtKB">
        <authorList>
            <consortium name="EnsemblPlants"/>
        </authorList>
    </citation>
    <scope>IDENTIFICATION</scope>
</reference>
<dbReference type="PANTHER" id="PTHR43213:SF15">
    <property type="entry name" value="MAF-LIKE PROTEIN CV_0124"/>
    <property type="match status" value="1"/>
</dbReference>
<dbReference type="AlphaFoldDB" id="A0A453IKI0"/>
<organism evidence="2 3">
    <name type="scientific">Aegilops tauschii subsp. strangulata</name>
    <name type="common">Goatgrass</name>
    <dbReference type="NCBI Taxonomy" id="200361"/>
    <lineage>
        <taxon>Eukaryota</taxon>
        <taxon>Viridiplantae</taxon>
        <taxon>Streptophyta</taxon>
        <taxon>Embryophyta</taxon>
        <taxon>Tracheophyta</taxon>
        <taxon>Spermatophyta</taxon>
        <taxon>Magnoliopsida</taxon>
        <taxon>Liliopsida</taxon>
        <taxon>Poales</taxon>
        <taxon>Poaceae</taxon>
        <taxon>BOP clade</taxon>
        <taxon>Pooideae</taxon>
        <taxon>Triticodae</taxon>
        <taxon>Triticeae</taxon>
        <taxon>Triticinae</taxon>
        <taxon>Aegilops</taxon>
    </lineage>
</organism>